<keyword evidence="5" id="KW-1185">Reference proteome</keyword>
<reference evidence="4 5" key="1">
    <citation type="submission" date="2022-03" db="EMBL/GenBank/DDBJ databases">
        <title>Hymenobactersp. isolated from the air.</title>
        <authorList>
            <person name="Won M."/>
            <person name="Kwon S.-W."/>
        </authorList>
    </citation>
    <scope>NUCLEOTIDE SEQUENCE [LARGE SCALE GENOMIC DNA]</scope>
    <source>
        <strain evidence="4 5">KACC 22596</strain>
    </source>
</reference>
<dbReference type="Proteomes" id="UP000831390">
    <property type="component" value="Chromosome"/>
</dbReference>
<evidence type="ECO:0000256" key="1">
    <source>
        <dbReference type="SAM" id="MobiDB-lite"/>
    </source>
</evidence>
<name>A0ABY4BFG3_9BACT</name>
<protein>
    <submittedName>
        <fullName evidence="4">DUF2807 domain-containing protein</fullName>
    </submittedName>
</protein>
<evidence type="ECO:0000313" key="4">
    <source>
        <dbReference type="EMBL" id="UOE35395.1"/>
    </source>
</evidence>
<gene>
    <name evidence="4" type="ORF">MTP16_07030</name>
</gene>
<keyword evidence="2" id="KW-0732">Signal</keyword>
<sequence length="235" mass="24158">MKNFLFSALLWVLAFAPALAQTAPEVRMVGAFRALKVSDGIQVTLVSGSTQRVEASADNAEFLNRLKTDVTDGVLRVSFDHKLSETWGKDNRPKNLRVSIVAAPLTGIEASSGSRVDVKNAYAAGEFNLQASSGAVVSAPAFTANSVQATMSSGAVVTLGGKVQNLNVHASSGAVFKGQDVQAATCDASASSGGTVAVAVQDKLVAHASSGGDVRYSGSPQVTKRTSSGGSVKNR</sequence>
<feature type="region of interest" description="Disordered" evidence="1">
    <location>
        <begin position="210"/>
        <end position="235"/>
    </location>
</feature>
<dbReference type="RefSeq" id="WP_243517247.1">
    <property type="nucleotide sequence ID" value="NZ_CP094534.1"/>
</dbReference>
<proteinExistence type="predicted"/>
<feature type="domain" description="Putative auto-transporter adhesin head GIN" evidence="3">
    <location>
        <begin position="31"/>
        <end position="220"/>
    </location>
</feature>
<evidence type="ECO:0000256" key="2">
    <source>
        <dbReference type="SAM" id="SignalP"/>
    </source>
</evidence>
<evidence type="ECO:0000259" key="3">
    <source>
        <dbReference type="Pfam" id="PF10988"/>
    </source>
</evidence>
<dbReference type="Pfam" id="PF10988">
    <property type="entry name" value="DUF2807"/>
    <property type="match status" value="1"/>
</dbReference>
<feature type="signal peptide" evidence="2">
    <location>
        <begin position="1"/>
        <end position="20"/>
    </location>
</feature>
<dbReference type="InterPro" id="IPR021255">
    <property type="entry name" value="DUF2807"/>
</dbReference>
<evidence type="ECO:0000313" key="5">
    <source>
        <dbReference type="Proteomes" id="UP000831390"/>
    </source>
</evidence>
<feature type="compositionally biased region" description="Polar residues" evidence="1">
    <location>
        <begin position="218"/>
        <end position="235"/>
    </location>
</feature>
<dbReference type="EMBL" id="CP094534">
    <property type="protein sequence ID" value="UOE35395.1"/>
    <property type="molecule type" value="Genomic_DNA"/>
</dbReference>
<organism evidence="4 5">
    <name type="scientific">Hymenobacter monticola</name>
    <dbReference type="NCBI Taxonomy" id="1705399"/>
    <lineage>
        <taxon>Bacteria</taxon>
        <taxon>Pseudomonadati</taxon>
        <taxon>Bacteroidota</taxon>
        <taxon>Cytophagia</taxon>
        <taxon>Cytophagales</taxon>
        <taxon>Hymenobacteraceae</taxon>
        <taxon>Hymenobacter</taxon>
    </lineage>
</organism>
<accession>A0ABY4BFG3</accession>
<feature type="chain" id="PRO_5046839731" evidence="2">
    <location>
        <begin position="21"/>
        <end position="235"/>
    </location>
</feature>
<dbReference type="Gene3D" id="2.160.20.120">
    <property type="match status" value="1"/>
</dbReference>